<evidence type="ECO:0000313" key="2">
    <source>
        <dbReference type="EMBL" id="GFG33645.1"/>
    </source>
</evidence>
<dbReference type="EMBL" id="BLKM01000443">
    <property type="protein sequence ID" value="GFG33645.1"/>
    <property type="molecule type" value="Genomic_DNA"/>
</dbReference>
<name>A0A6L2PT88_COPFO</name>
<dbReference type="AlphaFoldDB" id="A0A6L2PT88"/>
<evidence type="ECO:0000256" key="1">
    <source>
        <dbReference type="SAM" id="MobiDB-lite"/>
    </source>
</evidence>
<reference evidence="3" key="1">
    <citation type="submission" date="2020-01" db="EMBL/GenBank/DDBJ databases">
        <title>Draft genome sequence of the Termite Coptotermes fromosanus.</title>
        <authorList>
            <person name="Itakura S."/>
            <person name="Yosikawa Y."/>
            <person name="Umezawa K."/>
        </authorList>
    </citation>
    <scope>NUCLEOTIDE SEQUENCE [LARGE SCALE GENOMIC DNA]</scope>
</reference>
<dbReference type="InParanoid" id="A0A6L2PT88"/>
<sequence length="252" mass="29552">MRDLIKIHKDNVTIRPTVNWKESPAYKLLKFMVKTLQSYITLPYAFNPTNTHTLTKDLKEIKCEIGLPHREHTKIIYILNKHKIIGYFKDVDDILIIYNSDQTDIQKILHTVNNLTTHLKFTIEEEKNNVFNFLDITIKKMNNQFHIGIYRKPTTTDCIIPYNSWHSYHHETSAERYFPHRIATYPLSKAARTTEINTRKQTIKRGESNARSHNGCSTRRRHNTLHMRSNNNNSNNSSSSNNNNNNNTTSIL</sequence>
<evidence type="ECO:0000313" key="3">
    <source>
        <dbReference type="Proteomes" id="UP000502823"/>
    </source>
</evidence>
<feature type="region of interest" description="Disordered" evidence="1">
    <location>
        <begin position="196"/>
        <end position="252"/>
    </location>
</feature>
<protein>
    <recommendedName>
        <fullName evidence="4">Reverse transcriptase domain-containing protein</fullName>
    </recommendedName>
</protein>
<dbReference type="OrthoDB" id="6758782at2759"/>
<dbReference type="Proteomes" id="UP000502823">
    <property type="component" value="Unassembled WGS sequence"/>
</dbReference>
<gene>
    <name evidence="2" type="ORF">Cfor_01526</name>
</gene>
<organism evidence="2 3">
    <name type="scientific">Coptotermes formosanus</name>
    <name type="common">Formosan subterranean termite</name>
    <dbReference type="NCBI Taxonomy" id="36987"/>
    <lineage>
        <taxon>Eukaryota</taxon>
        <taxon>Metazoa</taxon>
        <taxon>Ecdysozoa</taxon>
        <taxon>Arthropoda</taxon>
        <taxon>Hexapoda</taxon>
        <taxon>Insecta</taxon>
        <taxon>Pterygota</taxon>
        <taxon>Neoptera</taxon>
        <taxon>Polyneoptera</taxon>
        <taxon>Dictyoptera</taxon>
        <taxon>Blattodea</taxon>
        <taxon>Blattoidea</taxon>
        <taxon>Termitoidae</taxon>
        <taxon>Rhinotermitidae</taxon>
        <taxon>Coptotermes</taxon>
    </lineage>
</organism>
<proteinExistence type="predicted"/>
<accession>A0A6L2PT88</accession>
<dbReference type="PANTHER" id="PTHR21301:SF10">
    <property type="entry name" value="REVERSE TRANSCRIPTASE DOMAIN-CONTAINING PROTEIN"/>
    <property type="match status" value="1"/>
</dbReference>
<dbReference type="PANTHER" id="PTHR21301">
    <property type="entry name" value="REVERSE TRANSCRIPTASE"/>
    <property type="match status" value="1"/>
</dbReference>
<comment type="caution">
    <text evidence="2">The sequence shown here is derived from an EMBL/GenBank/DDBJ whole genome shotgun (WGS) entry which is preliminary data.</text>
</comment>
<feature type="compositionally biased region" description="Low complexity" evidence="1">
    <location>
        <begin position="229"/>
        <end position="252"/>
    </location>
</feature>
<evidence type="ECO:0008006" key="4">
    <source>
        <dbReference type="Google" id="ProtNLM"/>
    </source>
</evidence>
<keyword evidence="3" id="KW-1185">Reference proteome</keyword>